<proteinExistence type="predicted"/>
<evidence type="ECO:0000313" key="1">
    <source>
        <dbReference type="EMBL" id="GES81102.1"/>
    </source>
</evidence>
<accession>A0A8H3L430</accession>
<protein>
    <submittedName>
        <fullName evidence="1">Uncharacterized protein</fullName>
    </submittedName>
</protein>
<sequence length="76" mass="8597">MLSNQMQFINLALHKILTFPGESYLESQKLTRRRFIKFDGSILPNLGYLSMSCVKYNICLTLLPSGDVRSGLKDNG</sequence>
<comment type="caution">
    <text evidence="1">The sequence shown here is derived from an EMBL/GenBank/DDBJ whole genome shotgun (WGS) entry which is preliminary data.</text>
</comment>
<reference evidence="1" key="1">
    <citation type="submission" date="2019-10" db="EMBL/GenBank/DDBJ databases">
        <title>Conservation and host-specific expression of non-tandemly repeated heterogenous ribosome RNA gene in arbuscular mycorrhizal fungi.</title>
        <authorList>
            <person name="Maeda T."/>
            <person name="Kobayashi Y."/>
            <person name="Nakagawa T."/>
            <person name="Ezawa T."/>
            <person name="Yamaguchi K."/>
            <person name="Bino T."/>
            <person name="Nishimoto Y."/>
            <person name="Shigenobu S."/>
            <person name="Kawaguchi M."/>
        </authorList>
    </citation>
    <scope>NUCLEOTIDE SEQUENCE</scope>
    <source>
        <strain evidence="1">HR1</strain>
    </source>
</reference>
<dbReference type="Proteomes" id="UP000615446">
    <property type="component" value="Unassembled WGS sequence"/>
</dbReference>
<dbReference type="AlphaFoldDB" id="A0A8H3L430"/>
<organism evidence="1 2">
    <name type="scientific">Rhizophagus clarus</name>
    <dbReference type="NCBI Taxonomy" id="94130"/>
    <lineage>
        <taxon>Eukaryota</taxon>
        <taxon>Fungi</taxon>
        <taxon>Fungi incertae sedis</taxon>
        <taxon>Mucoromycota</taxon>
        <taxon>Glomeromycotina</taxon>
        <taxon>Glomeromycetes</taxon>
        <taxon>Glomerales</taxon>
        <taxon>Glomeraceae</taxon>
        <taxon>Rhizophagus</taxon>
    </lineage>
</organism>
<name>A0A8H3L430_9GLOM</name>
<gene>
    <name evidence="1" type="ORF">RCL2_000836300</name>
</gene>
<dbReference type="EMBL" id="BLAL01000053">
    <property type="protein sequence ID" value="GES81102.1"/>
    <property type="molecule type" value="Genomic_DNA"/>
</dbReference>
<evidence type="ECO:0000313" key="2">
    <source>
        <dbReference type="Proteomes" id="UP000615446"/>
    </source>
</evidence>